<feature type="domain" description="Nuclease SbcCD subunit D C-terminal" evidence="9">
    <location>
        <begin position="283"/>
        <end position="347"/>
    </location>
</feature>
<evidence type="ECO:0000256" key="5">
    <source>
        <dbReference type="ARBA" id="ARBA00022801"/>
    </source>
</evidence>
<evidence type="ECO:0000259" key="8">
    <source>
        <dbReference type="Pfam" id="PF00149"/>
    </source>
</evidence>
<evidence type="ECO:0000256" key="4">
    <source>
        <dbReference type="ARBA" id="ARBA00022722"/>
    </source>
</evidence>
<evidence type="ECO:0000256" key="7">
    <source>
        <dbReference type="RuleBase" id="RU363069"/>
    </source>
</evidence>
<protein>
    <recommendedName>
        <fullName evidence="3 7">Nuclease SbcCD subunit D</fullName>
    </recommendedName>
</protein>
<dbReference type="AlphaFoldDB" id="A0A7C3II33"/>
<accession>A0A7C3II33</accession>
<dbReference type="NCBIfam" id="TIGR00619">
    <property type="entry name" value="sbcd"/>
    <property type="match status" value="1"/>
</dbReference>
<dbReference type="PANTHER" id="PTHR30337">
    <property type="entry name" value="COMPONENT OF ATP-DEPENDENT DSDNA EXONUCLEASE"/>
    <property type="match status" value="1"/>
</dbReference>
<evidence type="ECO:0000256" key="3">
    <source>
        <dbReference type="ARBA" id="ARBA00013365"/>
    </source>
</evidence>
<keyword evidence="6 7" id="KW-0269">Exonuclease</keyword>
<evidence type="ECO:0000256" key="6">
    <source>
        <dbReference type="ARBA" id="ARBA00022839"/>
    </source>
</evidence>
<dbReference type="GO" id="GO:0006260">
    <property type="term" value="P:DNA replication"/>
    <property type="evidence" value="ECO:0007669"/>
    <property type="project" value="UniProtKB-KW"/>
</dbReference>
<dbReference type="InterPro" id="IPR026843">
    <property type="entry name" value="SbcD_C"/>
</dbReference>
<comment type="subunit">
    <text evidence="2 7">Heterodimer of SbcC and SbcD.</text>
</comment>
<evidence type="ECO:0000259" key="9">
    <source>
        <dbReference type="Pfam" id="PF12320"/>
    </source>
</evidence>
<keyword evidence="7" id="KW-0235">DNA replication</keyword>
<dbReference type="InterPro" id="IPR029052">
    <property type="entry name" value="Metallo-depent_PP-like"/>
</dbReference>
<dbReference type="CDD" id="cd00840">
    <property type="entry name" value="MPP_Mre11_N"/>
    <property type="match status" value="1"/>
</dbReference>
<dbReference type="InterPro" id="IPR004843">
    <property type="entry name" value="Calcineurin-like_PHP"/>
</dbReference>
<comment type="function">
    <text evidence="7">SbcCD cleaves DNA hairpin structures. These structures can inhibit DNA replication and are intermediates in certain DNA recombination reactions. The complex acts as a 3'-&gt;5' double strand exonuclease that can open hairpins. It also has a 5' single-strand endonuclease activity.</text>
</comment>
<sequence>MKLLHLADLHLGRLFHEQSLIEDQTYILDQVLKILSEDKYRALILAGDIYDRSIPSAEAVTLLSSFLNSLHSRFPDLAICIIAGNHDSPDRLAFGHELFRSMNIHIVSDPNQAFEPILLEEGDERCALFLLPFLYPGSLESTETRPGEAAGQQEELRGLRTQQELIAEASRRLEARRQALDAAGIHRSVLAAHLFTLGGMETESERIFIGTAEQVDAGLFAGFTYVALGHLHRQQQVAGNAWYAGSPLAYSFGEADQQKGCLSVEIRRTEATAAVRPINLRPLHPVRRITATFAELMEQPLQELAAAYLEVELADEHLVENAQRLLEQRYPLVLSVKQNRGFQALLQERSAIQGALPEGGTAEGGPRRSTLDDFTTFEETLYGSVDQDKLNLFKKLLEQCSHETP</sequence>
<dbReference type="Pfam" id="PF12320">
    <property type="entry name" value="SbcD_C"/>
    <property type="match status" value="1"/>
</dbReference>
<dbReference type="Pfam" id="PF00149">
    <property type="entry name" value="Metallophos"/>
    <property type="match status" value="1"/>
</dbReference>
<dbReference type="SUPFAM" id="SSF56300">
    <property type="entry name" value="Metallo-dependent phosphatases"/>
    <property type="match status" value="1"/>
</dbReference>
<dbReference type="InterPro" id="IPR004593">
    <property type="entry name" value="SbcD"/>
</dbReference>
<dbReference type="GO" id="GO:0008408">
    <property type="term" value="F:3'-5' exonuclease activity"/>
    <property type="evidence" value="ECO:0007669"/>
    <property type="project" value="InterPro"/>
</dbReference>
<dbReference type="GO" id="GO:0004519">
    <property type="term" value="F:endonuclease activity"/>
    <property type="evidence" value="ECO:0007669"/>
    <property type="project" value="UniProtKB-KW"/>
</dbReference>
<dbReference type="InterPro" id="IPR050535">
    <property type="entry name" value="DNA_Repair-Maintenance_Comp"/>
</dbReference>
<name>A0A7C3II33_9SPIR</name>
<keyword evidence="5 7" id="KW-0378">Hydrolase</keyword>
<dbReference type="GO" id="GO:0006310">
    <property type="term" value="P:DNA recombination"/>
    <property type="evidence" value="ECO:0007669"/>
    <property type="project" value="UniProtKB-KW"/>
</dbReference>
<dbReference type="Gene3D" id="3.60.21.10">
    <property type="match status" value="1"/>
</dbReference>
<proteinExistence type="inferred from homology"/>
<keyword evidence="7" id="KW-0255">Endonuclease</keyword>
<gene>
    <name evidence="7" type="primary">sbcD</name>
    <name evidence="10" type="ORF">ENS59_00190</name>
</gene>
<organism evidence="10">
    <name type="scientific">Gracilinema caldarium</name>
    <dbReference type="NCBI Taxonomy" id="215591"/>
    <lineage>
        <taxon>Bacteria</taxon>
        <taxon>Pseudomonadati</taxon>
        <taxon>Spirochaetota</taxon>
        <taxon>Spirochaetia</taxon>
        <taxon>Spirochaetales</taxon>
        <taxon>Breznakiellaceae</taxon>
        <taxon>Gracilinema</taxon>
    </lineage>
</organism>
<dbReference type="EMBL" id="DSVL01000004">
    <property type="protein sequence ID" value="HFH27925.1"/>
    <property type="molecule type" value="Genomic_DNA"/>
</dbReference>
<evidence type="ECO:0000256" key="2">
    <source>
        <dbReference type="ARBA" id="ARBA00011322"/>
    </source>
</evidence>
<evidence type="ECO:0000256" key="1">
    <source>
        <dbReference type="ARBA" id="ARBA00010555"/>
    </source>
</evidence>
<evidence type="ECO:0000313" key="10">
    <source>
        <dbReference type="EMBL" id="HFH27925.1"/>
    </source>
</evidence>
<comment type="caution">
    <text evidence="10">The sequence shown here is derived from an EMBL/GenBank/DDBJ whole genome shotgun (WGS) entry which is preliminary data.</text>
</comment>
<reference evidence="10" key="1">
    <citation type="journal article" date="2020" name="mSystems">
        <title>Genome- and Community-Level Interaction Insights into Carbon Utilization and Element Cycling Functions of Hydrothermarchaeota in Hydrothermal Sediment.</title>
        <authorList>
            <person name="Zhou Z."/>
            <person name="Liu Y."/>
            <person name="Xu W."/>
            <person name="Pan J."/>
            <person name="Luo Z.H."/>
            <person name="Li M."/>
        </authorList>
    </citation>
    <scope>NUCLEOTIDE SEQUENCE [LARGE SCALE GENOMIC DNA]</scope>
    <source>
        <strain evidence="10">SpSt-503</strain>
    </source>
</reference>
<feature type="domain" description="Calcineurin-like phosphoesterase" evidence="8">
    <location>
        <begin position="1"/>
        <end position="121"/>
    </location>
</feature>
<keyword evidence="7" id="KW-0233">DNA recombination</keyword>
<dbReference type="PANTHER" id="PTHR30337:SF0">
    <property type="entry name" value="NUCLEASE SBCCD SUBUNIT D"/>
    <property type="match status" value="1"/>
</dbReference>
<comment type="similarity">
    <text evidence="1 7">Belongs to the SbcD family.</text>
</comment>
<keyword evidence="4 7" id="KW-0540">Nuclease</keyword>
<dbReference type="InterPro" id="IPR041796">
    <property type="entry name" value="Mre11_N"/>
</dbReference>